<name>A0AA38GW58_TAXCH</name>
<dbReference type="AlphaFoldDB" id="A0AA38GW58"/>
<comment type="caution">
    <text evidence="1">The sequence shown here is derived from an EMBL/GenBank/DDBJ whole genome shotgun (WGS) entry which is preliminary data.</text>
</comment>
<evidence type="ECO:0000313" key="1">
    <source>
        <dbReference type="EMBL" id="KAH9328945.1"/>
    </source>
</evidence>
<keyword evidence="2" id="KW-1185">Reference proteome</keyword>
<gene>
    <name evidence="1" type="ORF">KI387_001053</name>
</gene>
<proteinExistence type="predicted"/>
<dbReference type="InterPro" id="IPR011009">
    <property type="entry name" value="Kinase-like_dom_sf"/>
</dbReference>
<organism evidence="1 2">
    <name type="scientific">Taxus chinensis</name>
    <name type="common">Chinese yew</name>
    <name type="synonym">Taxus wallichiana var. chinensis</name>
    <dbReference type="NCBI Taxonomy" id="29808"/>
    <lineage>
        <taxon>Eukaryota</taxon>
        <taxon>Viridiplantae</taxon>
        <taxon>Streptophyta</taxon>
        <taxon>Embryophyta</taxon>
        <taxon>Tracheophyta</taxon>
        <taxon>Spermatophyta</taxon>
        <taxon>Pinopsida</taxon>
        <taxon>Pinidae</taxon>
        <taxon>Conifers II</taxon>
        <taxon>Cupressales</taxon>
        <taxon>Taxaceae</taxon>
        <taxon>Taxus</taxon>
    </lineage>
</organism>
<accession>A0AA38GW58</accession>
<dbReference type="Proteomes" id="UP000824469">
    <property type="component" value="Unassembled WGS sequence"/>
</dbReference>
<reference evidence="1 2" key="1">
    <citation type="journal article" date="2021" name="Nat. Plants">
        <title>The Taxus genome provides insights into paclitaxel biosynthesis.</title>
        <authorList>
            <person name="Xiong X."/>
            <person name="Gou J."/>
            <person name="Liao Q."/>
            <person name="Li Y."/>
            <person name="Zhou Q."/>
            <person name="Bi G."/>
            <person name="Li C."/>
            <person name="Du R."/>
            <person name="Wang X."/>
            <person name="Sun T."/>
            <person name="Guo L."/>
            <person name="Liang H."/>
            <person name="Lu P."/>
            <person name="Wu Y."/>
            <person name="Zhang Z."/>
            <person name="Ro D.K."/>
            <person name="Shang Y."/>
            <person name="Huang S."/>
            <person name="Yan J."/>
        </authorList>
    </citation>
    <scope>NUCLEOTIDE SEQUENCE [LARGE SCALE GENOMIC DNA]</scope>
    <source>
        <strain evidence="1">Ta-2019</strain>
    </source>
</reference>
<dbReference type="EMBL" id="JAHRHJ020000001">
    <property type="protein sequence ID" value="KAH9328945.1"/>
    <property type="molecule type" value="Genomic_DNA"/>
</dbReference>
<evidence type="ECO:0000313" key="2">
    <source>
        <dbReference type="Proteomes" id="UP000824469"/>
    </source>
</evidence>
<protein>
    <submittedName>
        <fullName evidence="1">Uncharacterized protein</fullName>
    </submittedName>
</protein>
<feature type="non-terminal residue" evidence="1">
    <location>
        <position position="1"/>
    </location>
</feature>
<dbReference type="SUPFAM" id="SSF56112">
    <property type="entry name" value="Protein kinase-like (PK-like)"/>
    <property type="match status" value="1"/>
</dbReference>
<sequence>ITPSGKTETTLIHVDLAKIEGSRSYNYQEVREMTSDFHTHIGKGGYGSVYLGWLQDREVEIKKLDDRLHQGAFEFSIE</sequence>
<dbReference type="Gene3D" id="3.30.200.20">
    <property type="entry name" value="Phosphorylase Kinase, domain 1"/>
    <property type="match status" value="1"/>
</dbReference>
<feature type="non-terminal residue" evidence="1">
    <location>
        <position position="78"/>
    </location>
</feature>